<dbReference type="EMBL" id="LTAZ01000001">
    <property type="protein sequence ID" value="KYH27903.1"/>
    <property type="molecule type" value="Genomic_DNA"/>
</dbReference>
<comment type="caution">
    <text evidence="1">The sequence shown here is derived from an EMBL/GenBank/DDBJ whole genome shotgun (WGS) entry which is preliminary data.</text>
</comment>
<dbReference type="PATRIC" id="fig|1008153.3.peg.578"/>
<evidence type="ECO:0000313" key="1">
    <source>
        <dbReference type="EMBL" id="KYH27903.1"/>
    </source>
</evidence>
<reference evidence="1 2" key="1">
    <citation type="submission" date="2016-02" db="EMBL/GenBank/DDBJ databases">
        <title>Genome sequence of Halalkalicoccus paucihalophilus DSM 24557.</title>
        <authorList>
            <person name="Poehlein A."/>
            <person name="Daniel R."/>
        </authorList>
    </citation>
    <scope>NUCLEOTIDE SEQUENCE [LARGE SCALE GENOMIC DNA]</scope>
    <source>
        <strain evidence="1 2">DSM 24557</strain>
    </source>
</reference>
<dbReference type="OrthoDB" id="214551at2157"/>
<sequence>MPAGGETVERVPRGTVIRTWLAREREKHDAPPPEGLTDREVFDALLGENPGAAAFLWRDAPVTCYRLTLSRARFDRLHVVEGPSDLRWRALSPKGTVRDCARRIDRGDPRKLARETGVDVPDVERLARAPPTADPLVLSTRRGAVPWHVADGNHRAVAAALAVERGATYDPLPAYLCVGANPVLEPFVQRLRGLLGRVRSPWDISKTK</sequence>
<evidence type="ECO:0000313" key="2">
    <source>
        <dbReference type="Proteomes" id="UP000075321"/>
    </source>
</evidence>
<name>A0A151AJU4_9EURY</name>
<gene>
    <name evidence="1" type="ORF">HAPAU_05780</name>
</gene>
<organism evidence="1 2">
    <name type="scientific">Halalkalicoccus paucihalophilus</name>
    <dbReference type="NCBI Taxonomy" id="1008153"/>
    <lineage>
        <taxon>Archaea</taxon>
        <taxon>Methanobacteriati</taxon>
        <taxon>Methanobacteriota</taxon>
        <taxon>Stenosarchaea group</taxon>
        <taxon>Halobacteria</taxon>
        <taxon>Halobacteriales</taxon>
        <taxon>Halococcaceae</taxon>
        <taxon>Halalkalicoccus</taxon>
    </lineage>
</organism>
<proteinExistence type="predicted"/>
<dbReference type="SUPFAM" id="SSF53706">
    <property type="entry name" value="Formate dehydrogenase/DMSO reductase, domains 1-3"/>
    <property type="match status" value="1"/>
</dbReference>
<keyword evidence="2" id="KW-1185">Reference proteome</keyword>
<dbReference type="AlphaFoldDB" id="A0A151AJU4"/>
<dbReference type="Proteomes" id="UP000075321">
    <property type="component" value="Unassembled WGS sequence"/>
</dbReference>
<accession>A0A151AJU4</accession>
<protein>
    <submittedName>
        <fullName evidence="1">Uncharacterized protein</fullName>
    </submittedName>
</protein>